<reference evidence="1 2" key="1">
    <citation type="submission" date="2020-04" db="EMBL/GenBank/DDBJ databases">
        <title>MicrobeNet Type strains.</title>
        <authorList>
            <person name="Nicholson A.C."/>
        </authorList>
    </citation>
    <scope>NUCLEOTIDE SEQUENCE [LARGE SCALE GENOMIC DNA]</scope>
    <source>
        <strain evidence="1 2">JCM 3332</strain>
    </source>
</reference>
<comment type="caution">
    <text evidence="1">The sequence shown here is derived from an EMBL/GenBank/DDBJ whole genome shotgun (WGS) entry which is preliminary data.</text>
</comment>
<sequence>MPELAPIPFARLNLEQVRERLLAAAAFGETLSPDQLEALAGKVSAGLSIYIEATQNSSPRLPHPLPTGRACLDFRGHRR</sequence>
<dbReference type="AlphaFoldDB" id="A0A846YJI3"/>
<keyword evidence="2" id="KW-1185">Reference proteome</keyword>
<evidence type="ECO:0000313" key="1">
    <source>
        <dbReference type="EMBL" id="NKY57278.1"/>
    </source>
</evidence>
<name>A0A846YJI3_9NOCA</name>
<evidence type="ECO:0000313" key="2">
    <source>
        <dbReference type="Proteomes" id="UP000570678"/>
    </source>
</evidence>
<proteinExistence type="predicted"/>
<organism evidence="1 2">
    <name type="scientific">Nocardia flavorosea</name>
    <dbReference type="NCBI Taxonomy" id="53429"/>
    <lineage>
        <taxon>Bacteria</taxon>
        <taxon>Bacillati</taxon>
        <taxon>Actinomycetota</taxon>
        <taxon>Actinomycetes</taxon>
        <taxon>Mycobacteriales</taxon>
        <taxon>Nocardiaceae</taxon>
        <taxon>Nocardia</taxon>
    </lineage>
</organism>
<accession>A0A846YJI3</accession>
<dbReference type="Proteomes" id="UP000570678">
    <property type="component" value="Unassembled WGS sequence"/>
</dbReference>
<gene>
    <name evidence="1" type="ORF">HGA15_14150</name>
</gene>
<dbReference type="Pfam" id="PF19901">
    <property type="entry name" value="DUF6374"/>
    <property type="match status" value="1"/>
</dbReference>
<dbReference type="InterPro" id="IPR045954">
    <property type="entry name" value="DUF6374"/>
</dbReference>
<protein>
    <submittedName>
        <fullName evidence="1">Uncharacterized protein</fullName>
    </submittedName>
</protein>
<dbReference type="EMBL" id="JAAXOT010000006">
    <property type="protein sequence ID" value="NKY57278.1"/>
    <property type="molecule type" value="Genomic_DNA"/>
</dbReference>
<dbReference type="RefSeq" id="WP_062976242.1">
    <property type="nucleotide sequence ID" value="NZ_JAAXOT010000006.1"/>
</dbReference>